<evidence type="ECO:0000313" key="2">
    <source>
        <dbReference type="EMBL" id="AEF99660.1"/>
    </source>
</evidence>
<feature type="transmembrane region" description="Helical" evidence="1">
    <location>
        <begin position="7"/>
        <end position="24"/>
    </location>
</feature>
<dbReference type="OrthoDB" id="8911849at2"/>
<reference evidence="2 3" key="1">
    <citation type="journal article" date="2011" name="J. Bacteriol.">
        <title>Complete Genome Sequence of the Aerobic Marine Methanotroph Methylomonas methanica MC09.</title>
        <authorList>
            <person name="Boden R."/>
            <person name="Cunliffe M."/>
            <person name="Scanlan J."/>
            <person name="Moussard H."/>
            <person name="Kits K.D."/>
            <person name="Klotz M.G."/>
            <person name="Jetten M.S."/>
            <person name="Vuilleumier S."/>
            <person name="Han J."/>
            <person name="Peters L."/>
            <person name="Mikhailova N."/>
            <person name="Teshima H."/>
            <person name="Tapia R."/>
            <person name="Kyrpides N."/>
            <person name="Ivanova N."/>
            <person name="Pagani I."/>
            <person name="Cheng J.F."/>
            <person name="Goodwin L."/>
            <person name="Han C."/>
            <person name="Hauser L."/>
            <person name="Land M.L."/>
            <person name="Lapidus A."/>
            <person name="Lucas S."/>
            <person name="Pitluck S."/>
            <person name="Woyke T."/>
            <person name="Stein L."/>
            <person name="Murrell J.C."/>
        </authorList>
    </citation>
    <scope>NUCLEOTIDE SEQUENCE [LARGE SCALE GENOMIC DNA]</scope>
    <source>
        <strain evidence="2 3">MC09</strain>
    </source>
</reference>
<keyword evidence="3" id="KW-1185">Reference proteome</keyword>
<dbReference type="STRING" id="857087.Metme_1232"/>
<dbReference type="RefSeq" id="WP_013817925.1">
    <property type="nucleotide sequence ID" value="NC_015572.1"/>
</dbReference>
<evidence type="ECO:0000313" key="3">
    <source>
        <dbReference type="Proteomes" id="UP000008888"/>
    </source>
</evidence>
<dbReference type="EMBL" id="CP002738">
    <property type="protein sequence ID" value="AEF99660.1"/>
    <property type="molecule type" value="Genomic_DNA"/>
</dbReference>
<dbReference type="eggNOG" id="ENOG5033FI8">
    <property type="taxonomic scope" value="Bacteria"/>
</dbReference>
<proteinExistence type="predicted"/>
<reference evidence="3" key="3">
    <citation type="submission" date="2011-05" db="EMBL/GenBank/DDBJ databases">
        <title>Complete sequence of Methylomonas methanica MC09.</title>
        <authorList>
            <consortium name="US DOE Joint Genome Institute"/>
            <person name="Lucas S."/>
            <person name="Han J."/>
            <person name="Lapidus A."/>
            <person name="Cheng J.-F."/>
            <person name="Goodwin L."/>
            <person name="Pitluck S."/>
            <person name="Peters L."/>
            <person name="Mikhailova N."/>
            <person name="Teshima H."/>
            <person name="Han C."/>
            <person name="Tapia R."/>
            <person name="Land M."/>
            <person name="Hauser L."/>
            <person name="Kyrpides N."/>
            <person name="Ivanova N."/>
            <person name="Pagani I."/>
            <person name="Stein L."/>
            <person name="Woyke T."/>
        </authorList>
    </citation>
    <scope>NUCLEOTIDE SEQUENCE [LARGE SCALE GENOMIC DNA]</scope>
    <source>
        <strain evidence="3">MC09</strain>
    </source>
</reference>
<sequence>MTIKISFGLLVFIVVIAVSLWVYLNSKQTQAIQGAIHGLGLQEKQALIVAELTTTEVFSKTEYNYLFKDFPFGDTTTSIKLTAHYQYYLKLSELSYELKGDTLVFKSPRLYPLLPVAFDIDTIAEDCQAHFLAPDCKESLQHLKSEISQQMPQLAKLRISMVYDKAAKSLADIFYNFLTYKSYPIGFSKIRVVIGEENSKSSRVYAYDPNCWLIECLAE</sequence>
<keyword evidence="1" id="KW-0812">Transmembrane</keyword>
<protein>
    <submittedName>
        <fullName evidence="2">Uncharacterized protein</fullName>
    </submittedName>
</protein>
<evidence type="ECO:0000256" key="1">
    <source>
        <dbReference type="SAM" id="Phobius"/>
    </source>
</evidence>
<dbReference type="Pfam" id="PF14014">
    <property type="entry name" value="DUF4230"/>
    <property type="match status" value="1"/>
</dbReference>
<keyword evidence="1" id="KW-0472">Membrane</keyword>
<keyword evidence="1" id="KW-1133">Transmembrane helix</keyword>
<dbReference type="HOGENOM" id="CLU_1260220_0_0_6"/>
<dbReference type="InterPro" id="IPR025324">
    <property type="entry name" value="DUF4230"/>
</dbReference>
<dbReference type="AlphaFoldDB" id="F9ZX50"/>
<accession>F9ZX50</accession>
<name>F9ZX50_METMM</name>
<gene>
    <name evidence="2" type="ordered locus">Metme_1232</name>
</gene>
<reference key="2">
    <citation type="submission" date="2011-05" db="EMBL/GenBank/DDBJ databases">
        <title>Complete genome sequence of the aerobic marine methanotroph Methylomonas methanica MC09.</title>
        <authorList>
            <person name="Boden R."/>
            <person name="Cunliffe M."/>
            <person name="Scanlan J."/>
            <person name="Moussard H."/>
            <person name="Kits K.D."/>
            <person name="Klotz M."/>
            <person name="Jetten M."/>
            <person name="Vuilleumier S."/>
            <person name="Han J."/>
            <person name="Peters L."/>
            <person name="Mikhailova N."/>
            <person name="Teshima H."/>
            <person name="Tapia R."/>
            <person name="Kyrpides N."/>
            <person name="Ivanova N."/>
            <person name="Pagani I."/>
            <person name="Cheng J.-F."/>
            <person name="Goodwin L."/>
            <person name="Han C."/>
            <person name="Hauser L."/>
            <person name="Land M."/>
            <person name="Lapidus A."/>
            <person name="Lucas S."/>
            <person name="Pitluck S."/>
            <person name="Woyke T."/>
            <person name="Stein L.Y."/>
            <person name="Murrell C."/>
        </authorList>
    </citation>
    <scope>NUCLEOTIDE SEQUENCE</scope>
    <source>
        <strain>MC09</strain>
    </source>
</reference>
<organism evidence="2 3">
    <name type="scientific">Methylomonas methanica (strain DSM 25384 / MC09)</name>
    <dbReference type="NCBI Taxonomy" id="857087"/>
    <lineage>
        <taxon>Bacteria</taxon>
        <taxon>Pseudomonadati</taxon>
        <taxon>Pseudomonadota</taxon>
        <taxon>Gammaproteobacteria</taxon>
        <taxon>Methylococcales</taxon>
        <taxon>Methylococcaceae</taxon>
        <taxon>Methylomonas</taxon>
    </lineage>
</organism>
<dbReference type="Proteomes" id="UP000008888">
    <property type="component" value="Chromosome"/>
</dbReference>
<dbReference type="KEGG" id="mmt:Metme_1232"/>